<proteinExistence type="predicted"/>
<comment type="caution">
    <text evidence="1">The sequence shown here is derived from an EMBL/GenBank/DDBJ whole genome shotgun (WGS) entry which is preliminary data.</text>
</comment>
<accession>A0AA40T1S1</accession>
<gene>
    <name evidence="1" type="ORF">FNW02_26760</name>
</gene>
<reference evidence="1" key="1">
    <citation type="submission" date="2019-07" db="EMBL/GenBank/DDBJ databases">
        <title>Toxilogical consequences of a new and cryptic species of cyanobacteria (Komarekiella delphini-convector) recovered from the epidermis of a bottlenose dolphin and 1500 ft. in the air.</title>
        <authorList>
            <person name="Brown A.O."/>
            <person name="Dvorak P."/>
            <person name="Villanueva C.D."/>
            <person name="Foss A.J."/>
            <person name="Garvey A.D."/>
            <person name="Gibson Q.A."/>
            <person name="Johansen J.R."/>
            <person name="Casamatta D.A."/>
        </authorList>
    </citation>
    <scope>NUCLEOTIDE SEQUENCE</scope>
    <source>
        <strain evidence="1">SJRDD-AB1</strain>
    </source>
</reference>
<dbReference type="RefSeq" id="WP_191760528.1">
    <property type="nucleotide sequence ID" value="NZ_VJXY01000039.1"/>
</dbReference>
<evidence type="ECO:0000313" key="1">
    <source>
        <dbReference type="EMBL" id="MBD6619331.1"/>
    </source>
</evidence>
<name>A0AA40T1S1_9NOST</name>
<sequence>MLKFSIEFRPPIPPANTLTIGTLGPSGTSSDYASSYIVQQLESEKLTGKIQLFDSFPDVKEALLQDKVDLALVPHAYQLINEFYMEPSFDLGFIFIYPTPVYGLAKKKNTEVVFKGARLVTHPAPLPLLSRLLPDSQDQSEIQVDLSLSTSDAAIQVQQGLANLAITNKNAVDAYDLEFISTYGKIPMSWSIFYKKIAESHV</sequence>
<organism evidence="1 2">
    <name type="scientific">Komarekiella delphini-convector SJRDD-AB1</name>
    <dbReference type="NCBI Taxonomy" id="2593771"/>
    <lineage>
        <taxon>Bacteria</taxon>
        <taxon>Bacillati</taxon>
        <taxon>Cyanobacteriota</taxon>
        <taxon>Cyanophyceae</taxon>
        <taxon>Nostocales</taxon>
        <taxon>Nostocaceae</taxon>
        <taxon>Komarekiella</taxon>
        <taxon>Komarekiella delphini-convector</taxon>
    </lineage>
</organism>
<evidence type="ECO:0000313" key="2">
    <source>
        <dbReference type="Proteomes" id="UP001165986"/>
    </source>
</evidence>
<dbReference type="SUPFAM" id="SSF53850">
    <property type="entry name" value="Periplasmic binding protein-like II"/>
    <property type="match status" value="1"/>
</dbReference>
<keyword evidence="2" id="KW-1185">Reference proteome</keyword>
<protein>
    <submittedName>
        <fullName evidence="1">LysR family transcriptional regulator</fullName>
    </submittedName>
</protein>
<dbReference type="EMBL" id="VJXY01000039">
    <property type="protein sequence ID" value="MBD6619331.1"/>
    <property type="molecule type" value="Genomic_DNA"/>
</dbReference>
<dbReference type="Proteomes" id="UP001165986">
    <property type="component" value="Unassembled WGS sequence"/>
</dbReference>
<dbReference type="AlphaFoldDB" id="A0AA40T1S1"/>